<evidence type="ECO:0008006" key="3">
    <source>
        <dbReference type="Google" id="ProtNLM"/>
    </source>
</evidence>
<dbReference type="Gene3D" id="3.40.50.300">
    <property type="entry name" value="P-loop containing nucleotide triphosphate hydrolases"/>
    <property type="match status" value="1"/>
</dbReference>
<dbReference type="AlphaFoldDB" id="A0A1H9Y7E5"/>
<name>A0A1H9Y7E5_9BACT</name>
<dbReference type="OrthoDB" id="835620at2"/>
<sequence length="241" mass="27770">MEKGKDLSTQEVISTKQKFCDVLLNDAQNIIAGEKEKMRRRRLIFPFEYAEFQNLIKAFGNTCLAQRNQDRNFVIDKFNEPVIKQLYLYVTGNSSFTGDLAKGLLLQGKYGCGKTVLLETYSMLHNHIVRKLSLNYPVLRFVKSVQLQEQIKEQSMEMFVKRPLIIDEFGRESKTVMDYGNISRPISELLSLRSDVGTITHATSNFTFKTLSSDEFYGGMIGDRLKTMFNFITLQGESRRK</sequence>
<dbReference type="InterPro" id="IPR027417">
    <property type="entry name" value="P-loop_NTPase"/>
</dbReference>
<gene>
    <name evidence="1" type="ORF">SAMN05444285_10172</name>
</gene>
<dbReference type="EMBL" id="FOHT01000001">
    <property type="protein sequence ID" value="SES64832.1"/>
    <property type="molecule type" value="Genomic_DNA"/>
</dbReference>
<accession>A0A1H9Y7E5</accession>
<organism evidence="1 2">
    <name type="scientific">Draconibacterium orientale</name>
    <dbReference type="NCBI Taxonomy" id="1168034"/>
    <lineage>
        <taxon>Bacteria</taxon>
        <taxon>Pseudomonadati</taxon>
        <taxon>Bacteroidota</taxon>
        <taxon>Bacteroidia</taxon>
        <taxon>Marinilabiliales</taxon>
        <taxon>Prolixibacteraceae</taxon>
        <taxon>Draconibacterium</taxon>
    </lineage>
</organism>
<evidence type="ECO:0000313" key="1">
    <source>
        <dbReference type="EMBL" id="SES64832.1"/>
    </source>
</evidence>
<dbReference type="RefSeq" id="WP_139177979.1">
    <property type="nucleotide sequence ID" value="NZ_FOHT01000001.1"/>
</dbReference>
<dbReference type="Proteomes" id="UP000181981">
    <property type="component" value="Unassembled WGS sequence"/>
</dbReference>
<evidence type="ECO:0000313" key="2">
    <source>
        <dbReference type="Proteomes" id="UP000181981"/>
    </source>
</evidence>
<reference evidence="1 2" key="1">
    <citation type="submission" date="2016-10" db="EMBL/GenBank/DDBJ databases">
        <authorList>
            <person name="de Groot N.N."/>
        </authorList>
    </citation>
    <scope>NUCLEOTIDE SEQUENCE [LARGE SCALE GENOMIC DNA]</scope>
    <source>
        <strain evidence="1 2">DSM 25947</strain>
    </source>
</reference>
<protein>
    <recommendedName>
        <fullName evidence="3">DNA replication protein DnaC</fullName>
    </recommendedName>
</protein>
<proteinExistence type="predicted"/>
<dbReference type="SUPFAM" id="SSF52540">
    <property type="entry name" value="P-loop containing nucleoside triphosphate hydrolases"/>
    <property type="match status" value="1"/>
</dbReference>